<evidence type="ECO:0000313" key="1">
    <source>
        <dbReference type="EMBL" id="KRZ17938.1"/>
    </source>
</evidence>
<dbReference type="AlphaFoldDB" id="A0A0V1I6D1"/>
<sequence length="50" mass="5944">LHMQIFCALRLCLGRCLRLFFRNLWNFRISENRQPEGLPQAIPLAIKKFA</sequence>
<comment type="caution">
    <text evidence="1">The sequence shown here is derived from an EMBL/GenBank/DDBJ whole genome shotgun (WGS) entry which is preliminary data.</text>
</comment>
<feature type="non-terminal residue" evidence="1">
    <location>
        <position position="1"/>
    </location>
</feature>
<reference evidence="1 2" key="1">
    <citation type="submission" date="2015-01" db="EMBL/GenBank/DDBJ databases">
        <title>Evolution of Trichinella species and genotypes.</title>
        <authorList>
            <person name="Korhonen P.K."/>
            <person name="Edoardo P."/>
            <person name="Giuseppe L.R."/>
            <person name="Gasser R.B."/>
        </authorList>
    </citation>
    <scope>NUCLEOTIDE SEQUENCE [LARGE SCALE GENOMIC DNA]</scope>
    <source>
        <strain evidence="1">ISS176</strain>
    </source>
</reference>
<evidence type="ECO:0000313" key="2">
    <source>
        <dbReference type="Proteomes" id="UP000054826"/>
    </source>
</evidence>
<name>A0A0V1I6D1_TRIPS</name>
<organism evidence="1 2">
    <name type="scientific">Trichinella pseudospiralis</name>
    <name type="common">Parasitic roundworm</name>
    <dbReference type="NCBI Taxonomy" id="6337"/>
    <lineage>
        <taxon>Eukaryota</taxon>
        <taxon>Metazoa</taxon>
        <taxon>Ecdysozoa</taxon>
        <taxon>Nematoda</taxon>
        <taxon>Enoplea</taxon>
        <taxon>Dorylaimia</taxon>
        <taxon>Trichinellida</taxon>
        <taxon>Trichinellidae</taxon>
        <taxon>Trichinella</taxon>
    </lineage>
</organism>
<accession>A0A0V1I6D1</accession>
<proteinExistence type="predicted"/>
<gene>
    <name evidence="1" type="ORF">T4C_9060</name>
</gene>
<dbReference type="Proteomes" id="UP000054826">
    <property type="component" value="Unassembled WGS sequence"/>
</dbReference>
<protein>
    <submittedName>
        <fullName evidence="1">Uncharacterized protein</fullName>
    </submittedName>
</protein>
<dbReference type="EMBL" id="JYDV01000489">
    <property type="protein sequence ID" value="KRZ17938.1"/>
    <property type="molecule type" value="Genomic_DNA"/>
</dbReference>